<comment type="caution">
    <text evidence="2">The sequence shown here is derived from an EMBL/GenBank/DDBJ whole genome shotgun (WGS) entry which is preliminary data.</text>
</comment>
<feature type="compositionally biased region" description="Basic and acidic residues" evidence="1">
    <location>
        <begin position="94"/>
        <end position="107"/>
    </location>
</feature>
<name>A0A5C9A6Y8_9GAMM</name>
<sequence>MKTLIIILGLGLAIYFVFKRRNPGEGGVKGKRKQRKPLTIRSFYRATSIIHDENACAAVRPIGNRPILDAEIIMPTLPLPDCDRSEQCNCHYEHHDDRRQASEDRRHPASMQTDLHASLGHEERRTKKRGRRREDLV</sequence>
<evidence type="ECO:0000256" key="1">
    <source>
        <dbReference type="SAM" id="MobiDB-lite"/>
    </source>
</evidence>
<dbReference type="Proteomes" id="UP000321039">
    <property type="component" value="Unassembled WGS sequence"/>
</dbReference>
<dbReference type="RefSeq" id="WP_148067914.1">
    <property type="nucleotide sequence ID" value="NZ_VRZA01000002.1"/>
</dbReference>
<reference evidence="2 3" key="1">
    <citation type="submission" date="2019-08" db="EMBL/GenBank/DDBJ databases">
        <title>Parahaliea maris sp. nov., isolated from the surface seawater.</title>
        <authorList>
            <person name="Liu Y."/>
        </authorList>
    </citation>
    <scope>NUCLEOTIDE SEQUENCE [LARGE SCALE GENOMIC DNA]</scope>
    <source>
        <strain evidence="2 3">HSLHS9</strain>
    </source>
</reference>
<evidence type="ECO:0000313" key="3">
    <source>
        <dbReference type="Proteomes" id="UP000321039"/>
    </source>
</evidence>
<organism evidence="2 3">
    <name type="scientific">Parahaliea maris</name>
    <dbReference type="NCBI Taxonomy" id="2716870"/>
    <lineage>
        <taxon>Bacteria</taxon>
        <taxon>Pseudomonadati</taxon>
        <taxon>Pseudomonadota</taxon>
        <taxon>Gammaproteobacteria</taxon>
        <taxon>Cellvibrionales</taxon>
        <taxon>Halieaceae</taxon>
        <taxon>Parahaliea</taxon>
    </lineage>
</organism>
<accession>A0A5C9A6Y8</accession>
<evidence type="ECO:0000313" key="2">
    <source>
        <dbReference type="EMBL" id="TXS95849.1"/>
    </source>
</evidence>
<keyword evidence="3" id="KW-1185">Reference proteome</keyword>
<proteinExistence type="predicted"/>
<feature type="region of interest" description="Disordered" evidence="1">
    <location>
        <begin position="94"/>
        <end position="137"/>
    </location>
</feature>
<gene>
    <name evidence="2" type="ORF">FV139_08295</name>
</gene>
<dbReference type="AlphaFoldDB" id="A0A5C9A6Y8"/>
<protein>
    <submittedName>
        <fullName evidence="2">Uncharacterized protein</fullName>
    </submittedName>
</protein>
<dbReference type="EMBL" id="VRZA01000002">
    <property type="protein sequence ID" value="TXS95849.1"/>
    <property type="molecule type" value="Genomic_DNA"/>
</dbReference>